<keyword evidence="3" id="KW-1185">Reference proteome</keyword>
<evidence type="ECO:0000256" key="1">
    <source>
        <dbReference type="SAM" id="SignalP"/>
    </source>
</evidence>
<feature type="chain" id="PRO_5043405917" evidence="1">
    <location>
        <begin position="33"/>
        <end position="108"/>
    </location>
</feature>
<comment type="caution">
    <text evidence="2">The sequence shown here is derived from an EMBL/GenBank/DDBJ whole genome shotgun (WGS) entry which is preliminary data.</text>
</comment>
<organism evidence="2 3">
    <name type="scientific">Pristionchus fissidentatus</name>
    <dbReference type="NCBI Taxonomy" id="1538716"/>
    <lineage>
        <taxon>Eukaryota</taxon>
        <taxon>Metazoa</taxon>
        <taxon>Ecdysozoa</taxon>
        <taxon>Nematoda</taxon>
        <taxon>Chromadorea</taxon>
        <taxon>Rhabditida</taxon>
        <taxon>Rhabditina</taxon>
        <taxon>Diplogasteromorpha</taxon>
        <taxon>Diplogasteroidea</taxon>
        <taxon>Neodiplogasteridae</taxon>
        <taxon>Pristionchus</taxon>
    </lineage>
</organism>
<protein>
    <submittedName>
        <fullName evidence="2">Uncharacterized protein</fullName>
    </submittedName>
</protein>
<dbReference type="Proteomes" id="UP001432322">
    <property type="component" value="Unassembled WGS sequence"/>
</dbReference>
<evidence type="ECO:0000313" key="2">
    <source>
        <dbReference type="EMBL" id="GMT26950.1"/>
    </source>
</evidence>
<dbReference type="AlphaFoldDB" id="A0AAV5W8I9"/>
<sequence length="108" mass="12399">HSHKAHLHFGRFNMQSSVIAALLAVLLVVATAQEEMQARGWNRASGLWGKRSVPMEEDMMVMDETPEKRSNERSWGKLNNMWGKRAAPVDWDKRGNWKAANGLWGRRK</sequence>
<feature type="signal peptide" evidence="1">
    <location>
        <begin position="1"/>
        <end position="32"/>
    </location>
</feature>
<accession>A0AAV5W8I9</accession>
<gene>
    <name evidence="2" type="ORF">PFISCL1PPCAC_18247</name>
</gene>
<evidence type="ECO:0000313" key="3">
    <source>
        <dbReference type="Proteomes" id="UP001432322"/>
    </source>
</evidence>
<feature type="non-terminal residue" evidence="2">
    <location>
        <position position="1"/>
    </location>
</feature>
<keyword evidence="1" id="KW-0732">Signal</keyword>
<name>A0AAV5W8I9_9BILA</name>
<dbReference type="EMBL" id="BTSY01000005">
    <property type="protein sequence ID" value="GMT26950.1"/>
    <property type="molecule type" value="Genomic_DNA"/>
</dbReference>
<reference evidence="2" key="1">
    <citation type="submission" date="2023-10" db="EMBL/GenBank/DDBJ databases">
        <title>Genome assembly of Pristionchus species.</title>
        <authorList>
            <person name="Yoshida K."/>
            <person name="Sommer R.J."/>
        </authorList>
    </citation>
    <scope>NUCLEOTIDE SEQUENCE</scope>
    <source>
        <strain evidence="2">RS5133</strain>
    </source>
</reference>
<proteinExistence type="predicted"/>